<dbReference type="CDD" id="cd22157">
    <property type="entry name" value="F-box_AtFBW1-like"/>
    <property type="match status" value="1"/>
</dbReference>
<proteinExistence type="predicted"/>
<organism evidence="3 4">
    <name type="scientific">Cannabis sativa</name>
    <name type="common">Hemp</name>
    <name type="synonym">Marijuana</name>
    <dbReference type="NCBI Taxonomy" id="3483"/>
    <lineage>
        <taxon>Eukaryota</taxon>
        <taxon>Viridiplantae</taxon>
        <taxon>Streptophyta</taxon>
        <taxon>Embryophyta</taxon>
        <taxon>Tracheophyta</taxon>
        <taxon>Spermatophyta</taxon>
        <taxon>Magnoliopsida</taxon>
        <taxon>eudicotyledons</taxon>
        <taxon>Gunneridae</taxon>
        <taxon>Pentapetalae</taxon>
        <taxon>rosids</taxon>
        <taxon>fabids</taxon>
        <taxon>Rosales</taxon>
        <taxon>Cannabaceae</taxon>
        <taxon>Cannabis</taxon>
    </lineage>
</organism>
<keyword evidence="1" id="KW-0812">Transmembrane</keyword>
<dbReference type="SUPFAM" id="SSF81383">
    <property type="entry name" value="F-box domain"/>
    <property type="match status" value="1"/>
</dbReference>
<evidence type="ECO:0000313" key="4">
    <source>
        <dbReference type="Proteomes" id="UP000525078"/>
    </source>
</evidence>
<dbReference type="PANTHER" id="PTHR31672">
    <property type="entry name" value="BNACNNG10540D PROTEIN"/>
    <property type="match status" value="1"/>
</dbReference>
<keyword evidence="1" id="KW-0472">Membrane</keyword>
<feature type="domain" description="F-box" evidence="2">
    <location>
        <begin position="4"/>
        <end position="49"/>
    </location>
</feature>
<gene>
    <name evidence="3" type="ORF">F8388_007567</name>
</gene>
<dbReference type="Pfam" id="PF07734">
    <property type="entry name" value="FBA_1"/>
    <property type="match status" value="1"/>
</dbReference>
<dbReference type="InterPro" id="IPR017451">
    <property type="entry name" value="F-box-assoc_interact_dom"/>
</dbReference>
<reference evidence="3 4" key="1">
    <citation type="journal article" date="2020" name="bioRxiv">
        <title>Sequence and annotation of 42 cannabis genomes reveals extensive copy number variation in cannabinoid synthesis and pathogen resistance genes.</title>
        <authorList>
            <person name="Mckernan K.J."/>
            <person name="Helbert Y."/>
            <person name="Kane L.T."/>
            <person name="Ebling H."/>
            <person name="Zhang L."/>
            <person name="Liu B."/>
            <person name="Eaton Z."/>
            <person name="Mclaughlin S."/>
            <person name="Kingan S."/>
            <person name="Baybayan P."/>
            <person name="Concepcion G."/>
            <person name="Jordan M."/>
            <person name="Riva A."/>
            <person name="Barbazuk W."/>
            <person name="Harkins T."/>
        </authorList>
    </citation>
    <scope>NUCLEOTIDE SEQUENCE [LARGE SCALE GENOMIC DNA]</scope>
    <source>
        <strain evidence="4">cv. Jamaican Lion 4</strain>
        <tissue evidence="3">Leaf</tissue>
    </source>
</reference>
<keyword evidence="1" id="KW-1133">Transmembrane helix</keyword>
<accession>A0A7J6ET17</accession>
<dbReference type="Gene3D" id="1.20.1280.50">
    <property type="match status" value="1"/>
</dbReference>
<evidence type="ECO:0000259" key="2">
    <source>
        <dbReference type="PROSITE" id="PS50181"/>
    </source>
</evidence>
<evidence type="ECO:0000256" key="1">
    <source>
        <dbReference type="SAM" id="Phobius"/>
    </source>
</evidence>
<dbReference type="EMBL" id="JAATIP010000191">
    <property type="protein sequence ID" value="KAF4361551.1"/>
    <property type="molecule type" value="Genomic_DNA"/>
</dbReference>
<dbReference type="Pfam" id="PF00646">
    <property type="entry name" value="F-box"/>
    <property type="match status" value="1"/>
</dbReference>
<name>A0A7J6ET17_CANSA</name>
<dbReference type="NCBIfam" id="TIGR01640">
    <property type="entry name" value="F_box_assoc_1"/>
    <property type="match status" value="1"/>
</dbReference>
<comment type="caution">
    <text evidence="3">The sequence shown here is derived from an EMBL/GenBank/DDBJ whole genome shotgun (WGS) entry which is preliminary data.</text>
</comment>
<dbReference type="InterPro" id="IPR001810">
    <property type="entry name" value="F-box_dom"/>
</dbReference>
<dbReference type="InterPro" id="IPR050796">
    <property type="entry name" value="SCF_F-box_component"/>
</dbReference>
<dbReference type="InterPro" id="IPR036047">
    <property type="entry name" value="F-box-like_dom_sf"/>
</dbReference>
<dbReference type="PANTHER" id="PTHR31672:SF13">
    <property type="entry name" value="F-BOX PROTEIN CPR30-LIKE"/>
    <property type="match status" value="1"/>
</dbReference>
<sequence>MAMVLYNSELPDEIIENIILRLDAKSVLRSKCVCKCWLSLISDPFFMNAHHKRQVAHTIQISEYARGELETIECSIHTSQNFNQISYSNILFPNEKYKKMELAFVGCHYGLVCLLDANHNSIYLWNPATKKYKKLPPSPYASPNKDFYKINGLYGFGYEPLTNDFKVVGIRATNFGNLFRKSEDVLVYSLRSNSWKTLVMPDLFSTHVDTNYVFGSYNMVSVVINASIHWLIYFPPTQHGQDYVFLHHLFEKQGIVGFDLSSDEFKLIKLPSSFENKGTSICNLDCCLSLVTKLSLLTSLTEIWVMKKYGVWDSWTKHLSVELVEINALPPLGNFIRILIRPCTLMIPRLSRSKTKTASPFCYLCREYLSMLKQAQAQLQLRYWASAVMSEYRAVASITLPNFCNLTILHRNGCIFFIDHYLVDFIASFVECDFVSVYIMDFIAVCLNVILMFVYFYVREFGVCNRFAFRVYIVYNKVSLLVDYTHAIAIENDAIPWIIEEHGADDDVER</sequence>
<feature type="transmembrane region" description="Helical" evidence="1">
    <location>
        <begin position="435"/>
        <end position="458"/>
    </location>
</feature>
<evidence type="ECO:0000313" key="3">
    <source>
        <dbReference type="EMBL" id="KAF4361551.1"/>
    </source>
</evidence>
<dbReference type="Proteomes" id="UP000525078">
    <property type="component" value="Unassembled WGS sequence"/>
</dbReference>
<dbReference type="InterPro" id="IPR006527">
    <property type="entry name" value="F-box-assoc_dom_typ1"/>
</dbReference>
<dbReference type="SMART" id="SM00256">
    <property type="entry name" value="FBOX"/>
    <property type="match status" value="1"/>
</dbReference>
<dbReference type="PROSITE" id="PS50181">
    <property type="entry name" value="FBOX"/>
    <property type="match status" value="1"/>
</dbReference>
<dbReference type="AlphaFoldDB" id="A0A7J6ET17"/>
<protein>
    <recommendedName>
        <fullName evidence="2">F-box domain-containing protein</fullName>
    </recommendedName>
</protein>